<dbReference type="RefSeq" id="WP_039683949.1">
    <property type="nucleotide sequence ID" value="NZ_CP010028.1"/>
</dbReference>
<dbReference type="Gene3D" id="3.10.105.10">
    <property type="entry name" value="Dipeptide-binding Protein, Domain 3"/>
    <property type="match status" value="1"/>
</dbReference>
<accession>A0A0A7KKV0</accession>
<proteinExistence type="inferred from homology"/>
<dbReference type="InterPro" id="IPR030678">
    <property type="entry name" value="Peptide/Ni-bd"/>
</dbReference>
<name>A0A0A7KKV0_9DEIO</name>
<dbReference type="STRING" id="1182571.QR90_08905"/>
<dbReference type="PANTHER" id="PTHR30290">
    <property type="entry name" value="PERIPLASMIC BINDING COMPONENT OF ABC TRANSPORTER"/>
    <property type="match status" value="1"/>
</dbReference>
<dbReference type="GO" id="GO:0042597">
    <property type="term" value="C:periplasmic space"/>
    <property type="evidence" value="ECO:0007669"/>
    <property type="project" value="UniProtKB-ARBA"/>
</dbReference>
<dbReference type="EMBL" id="CP010028">
    <property type="protein sequence ID" value="AIZ45193.1"/>
    <property type="molecule type" value="Genomic_DNA"/>
</dbReference>
<evidence type="ECO:0000256" key="3">
    <source>
        <dbReference type="ARBA" id="ARBA00022448"/>
    </source>
</evidence>
<dbReference type="PIRSF" id="PIRSF002741">
    <property type="entry name" value="MppA"/>
    <property type="match status" value="1"/>
</dbReference>
<keyword evidence="3" id="KW-0813">Transport</keyword>
<dbReference type="Pfam" id="PF00496">
    <property type="entry name" value="SBP_bac_5"/>
    <property type="match status" value="1"/>
</dbReference>
<feature type="signal peptide" evidence="5">
    <location>
        <begin position="1"/>
        <end position="18"/>
    </location>
</feature>
<evidence type="ECO:0000256" key="5">
    <source>
        <dbReference type="SAM" id="SignalP"/>
    </source>
</evidence>
<dbReference type="Proteomes" id="UP000030634">
    <property type="component" value="Chromosome"/>
</dbReference>
<evidence type="ECO:0000313" key="7">
    <source>
        <dbReference type="EMBL" id="AIZ45193.1"/>
    </source>
</evidence>
<dbReference type="HOGENOM" id="CLU_017028_7_4_0"/>
<dbReference type="GO" id="GO:1904680">
    <property type="term" value="F:peptide transmembrane transporter activity"/>
    <property type="evidence" value="ECO:0007669"/>
    <property type="project" value="TreeGrafter"/>
</dbReference>
<evidence type="ECO:0000313" key="8">
    <source>
        <dbReference type="Proteomes" id="UP000030634"/>
    </source>
</evidence>
<dbReference type="GO" id="GO:0030313">
    <property type="term" value="C:cell envelope"/>
    <property type="evidence" value="ECO:0007669"/>
    <property type="project" value="UniProtKB-SubCell"/>
</dbReference>
<keyword evidence="4 5" id="KW-0732">Signal</keyword>
<organism evidence="7 8">
    <name type="scientific">Deinococcus radiopugnans</name>
    <dbReference type="NCBI Taxonomy" id="57497"/>
    <lineage>
        <taxon>Bacteria</taxon>
        <taxon>Thermotogati</taxon>
        <taxon>Deinococcota</taxon>
        <taxon>Deinococci</taxon>
        <taxon>Deinococcales</taxon>
        <taxon>Deinococcaceae</taxon>
        <taxon>Deinococcus</taxon>
    </lineage>
</organism>
<dbReference type="InterPro" id="IPR039424">
    <property type="entry name" value="SBP_5"/>
</dbReference>
<dbReference type="GO" id="GO:0015833">
    <property type="term" value="P:peptide transport"/>
    <property type="evidence" value="ECO:0007669"/>
    <property type="project" value="TreeGrafter"/>
</dbReference>
<dbReference type="KEGG" id="dsw:QR90_08905"/>
<feature type="domain" description="Solute-binding protein family 5" evidence="6">
    <location>
        <begin position="71"/>
        <end position="442"/>
    </location>
</feature>
<evidence type="ECO:0000256" key="2">
    <source>
        <dbReference type="ARBA" id="ARBA00005695"/>
    </source>
</evidence>
<comment type="subcellular location">
    <subcellularLocation>
        <location evidence="1">Cell envelope</location>
    </subcellularLocation>
</comment>
<dbReference type="SUPFAM" id="SSF53850">
    <property type="entry name" value="Periplasmic binding protein-like II"/>
    <property type="match status" value="1"/>
</dbReference>
<feature type="chain" id="PRO_5002040713" description="Solute-binding protein family 5 domain-containing protein" evidence="5">
    <location>
        <begin position="19"/>
        <end position="532"/>
    </location>
</feature>
<dbReference type="PANTHER" id="PTHR30290:SF10">
    <property type="entry name" value="PERIPLASMIC OLIGOPEPTIDE-BINDING PROTEIN-RELATED"/>
    <property type="match status" value="1"/>
</dbReference>
<dbReference type="InterPro" id="IPR000914">
    <property type="entry name" value="SBP_5_dom"/>
</dbReference>
<dbReference type="GO" id="GO:0043190">
    <property type="term" value="C:ATP-binding cassette (ABC) transporter complex"/>
    <property type="evidence" value="ECO:0007669"/>
    <property type="project" value="InterPro"/>
</dbReference>
<comment type="similarity">
    <text evidence="2">Belongs to the bacterial solute-binding protein 5 family.</text>
</comment>
<sequence length="532" mass="57678">MKKSVVLSMLLGAGSLTALSVQSSAGAERVFRHDESGPGQLDPAKATDYASSILMFNVYDALVQPDAAKGVAPSLAKSWKITPDGKTYTFTLRSDVKFHDNSKLTSADVVFSYQRLKAINQGFANLFDTVTGVKASSPTTVVFNLSKPYAPFISNLSRLQIVNKSLTLKNKQEGKFGANGDYGQAYLSTHDAGSGAYAVESHNGQSLTVMKKFSAYFQPFVADAPDTVRQRYGLDPTTVRTLMQRKELDVTSQWLPPETLKALAGNGMPLVQEVGSGNFFVKLNTQKAPTDDLNVRKAIAAAFDYATLRSLLKITDTVASGSPANGPLVPGMPGYNKAIAAPSRDVELAKSLLAKSKYKGEQLTIEVGWVAEVPFEERIALLMQQNLGEVGIKVNITKVPWAVMIQRASKAATTPNASLTYISPIVPDPDAMLYPVYHSSSAGTWLSMSWLKDAQVDKLLDQARTETNPGKRAEIYRQASKRIVDLQPDIFGYVQNAVFAKQTNVSIPALQDPAKTVAMQGGNFIFRTISVK</sequence>
<evidence type="ECO:0000256" key="4">
    <source>
        <dbReference type="ARBA" id="ARBA00022729"/>
    </source>
</evidence>
<dbReference type="CDD" id="cd08512">
    <property type="entry name" value="PBP2_NikA_DppA_OppA_like_7"/>
    <property type="match status" value="1"/>
</dbReference>
<protein>
    <recommendedName>
        <fullName evidence="6">Solute-binding protein family 5 domain-containing protein</fullName>
    </recommendedName>
</protein>
<dbReference type="Gene3D" id="3.90.76.10">
    <property type="entry name" value="Dipeptide-binding Protein, Domain 1"/>
    <property type="match status" value="1"/>
</dbReference>
<dbReference type="AlphaFoldDB" id="A0A0A7KKV0"/>
<dbReference type="Gene3D" id="3.40.190.10">
    <property type="entry name" value="Periplasmic binding protein-like II"/>
    <property type="match status" value="1"/>
</dbReference>
<gene>
    <name evidence="7" type="ORF">QR90_08905</name>
</gene>
<evidence type="ECO:0000256" key="1">
    <source>
        <dbReference type="ARBA" id="ARBA00004196"/>
    </source>
</evidence>
<evidence type="ECO:0000259" key="6">
    <source>
        <dbReference type="Pfam" id="PF00496"/>
    </source>
</evidence>
<reference evidence="8" key="1">
    <citation type="submission" date="2014-11" db="EMBL/GenBank/DDBJ databases">
        <title>Hymenobacter sp. DG25B genome submission.</title>
        <authorList>
            <person name="Jung H.-Y."/>
            <person name="Kim M.K."/>
            <person name="Srinivasan S."/>
            <person name="Lim S."/>
        </authorList>
    </citation>
    <scope>NUCLEOTIDE SEQUENCE [LARGE SCALE GENOMIC DNA]</scope>
    <source>
        <strain evidence="8">DY59</strain>
    </source>
</reference>